<protein>
    <submittedName>
        <fullName evidence="2">Uncharacterized protein</fullName>
    </submittedName>
</protein>
<evidence type="ECO:0000313" key="3">
    <source>
        <dbReference type="Proteomes" id="UP000054279"/>
    </source>
</evidence>
<name>A0A0C9UXS6_SPHS4</name>
<organism evidence="2 3">
    <name type="scientific">Sphaerobolus stellatus (strain SS14)</name>
    <dbReference type="NCBI Taxonomy" id="990650"/>
    <lineage>
        <taxon>Eukaryota</taxon>
        <taxon>Fungi</taxon>
        <taxon>Dikarya</taxon>
        <taxon>Basidiomycota</taxon>
        <taxon>Agaricomycotina</taxon>
        <taxon>Agaricomycetes</taxon>
        <taxon>Phallomycetidae</taxon>
        <taxon>Geastrales</taxon>
        <taxon>Sphaerobolaceae</taxon>
        <taxon>Sphaerobolus</taxon>
    </lineage>
</organism>
<sequence>MARPIKHQTAGERRAAKLKAQRKWNESNKEYLREKALKRYHETRDSKPPRKTFIDNYMAQAVDEFHKTRGIGVLVPLYKEFCRIAAEKPGEEGFAILYELKLHTKDASVQAIRIQEEAHRHDPSCSGNLSTRAVMVCKDIERAHNFYHETLLWYKVFGLEKLKESVLEGKLVWALLLESGDE</sequence>
<accession>A0A0C9UXS6</accession>
<keyword evidence="3" id="KW-1185">Reference proteome</keyword>
<reference evidence="2 3" key="1">
    <citation type="submission" date="2014-06" db="EMBL/GenBank/DDBJ databases">
        <title>Evolutionary Origins and Diversification of the Mycorrhizal Mutualists.</title>
        <authorList>
            <consortium name="DOE Joint Genome Institute"/>
            <consortium name="Mycorrhizal Genomics Consortium"/>
            <person name="Kohler A."/>
            <person name="Kuo A."/>
            <person name="Nagy L.G."/>
            <person name="Floudas D."/>
            <person name="Copeland A."/>
            <person name="Barry K.W."/>
            <person name="Cichocki N."/>
            <person name="Veneault-Fourrey C."/>
            <person name="LaButti K."/>
            <person name="Lindquist E.A."/>
            <person name="Lipzen A."/>
            <person name="Lundell T."/>
            <person name="Morin E."/>
            <person name="Murat C."/>
            <person name="Riley R."/>
            <person name="Ohm R."/>
            <person name="Sun H."/>
            <person name="Tunlid A."/>
            <person name="Henrissat B."/>
            <person name="Grigoriev I.V."/>
            <person name="Hibbett D.S."/>
            <person name="Martin F."/>
        </authorList>
    </citation>
    <scope>NUCLEOTIDE SEQUENCE [LARGE SCALE GENOMIC DNA]</scope>
    <source>
        <strain evidence="2 3">SS14</strain>
    </source>
</reference>
<proteinExistence type="predicted"/>
<dbReference type="HOGENOM" id="CLU_1305547_0_0_1"/>
<dbReference type="Proteomes" id="UP000054279">
    <property type="component" value="Unassembled WGS sequence"/>
</dbReference>
<dbReference type="AlphaFoldDB" id="A0A0C9UXS6"/>
<evidence type="ECO:0000313" key="2">
    <source>
        <dbReference type="EMBL" id="KIJ39699.1"/>
    </source>
</evidence>
<feature type="region of interest" description="Disordered" evidence="1">
    <location>
        <begin position="1"/>
        <end position="23"/>
    </location>
</feature>
<evidence type="ECO:0000256" key="1">
    <source>
        <dbReference type="SAM" id="MobiDB-lite"/>
    </source>
</evidence>
<dbReference type="EMBL" id="KN837150">
    <property type="protein sequence ID" value="KIJ39699.1"/>
    <property type="molecule type" value="Genomic_DNA"/>
</dbReference>
<gene>
    <name evidence="2" type="ORF">M422DRAFT_257523</name>
</gene>